<dbReference type="PROSITE" id="PS50294">
    <property type="entry name" value="WD_REPEATS_REGION"/>
    <property type="match status" value="10"/>
</dbReference>
<accession>M5C8D0</accession>
<dbReference type="Pfam" id="PF00400">
    <property type="entry name" value="WD40"/>
    <property type="match status" value="11"/>
</dbReference>
<dbReference type="PROSITE" id="PS50837">
    <property type="entry name" value="NACHT"/>
    <property type="match status" value="1"/>
</dbReference>
<evidence type="ECO:0000256" key="6">
    <source>
        <dbReference type="SAM" id="MobiDB-lite"/>
    </source>
</evidence>
<dbReference type="InterPro" id="IPR027417">
    <property type="entry name" value="P-loop_NTPase"/>
</dbReference>
<dbReference type="SMART" id="SM00320">
    <property type="entry name" value="WD40"/>
    <property type="match status" value="14"/>
</dbReference>
<dbReference type="SUPFAM" id="SSF52540">
    <property type="entry name" value="P-loop containing nucleoside triphosphate hydrolases"/>
    <property type="match status" value="1"/>
</dbReference>
<dbReference type="PROSITE" id="PS00678">
    <property type="entry name" value="WD_REPEATS_1"/>
    <property type="match status" value="6"/>
</dbReference>
<evidence type="ECO:0000313" key="9">
    <source>
        <dbReference type="Proteomes" id="UP000012065"/>
    </source>
</evidence>
<feature type="repeat" description="WD" evidence="5">
    <location>
        <begin position="1072"/>
        <end position="1113"/>
    </location>
</feature>
<keyword evidence="2 5" id="KW-0853">WD repeat</keyword>
<organism evidence="8 9">
    <name type="scientific">Thanatephorus cucumeris (strain AG1-IB / isolate 7/3/14)</name>
    <name type="common">Lettuce bottom rot fungus</name>
    <name type="synonym">Rhizoctonia solani</name>
    <dbReference type="NCBI Taxonomy" id="1108050"/>
    <lineage>
        <taxon>Eukaryota</taxon>
        <taxon>Fungi</taxon>
        <taxon>Dikarya</taxon>
        <taxon>Basidiomycota</taxon>
        <taxon>Agaricomycotina</taxon>
        <taxon>Agaricomycetes</taxon>
        <taxon>Cantharellales</taxon>
        <taxon>Ceratobasidiaceae</taxon>
        <taxon>Rhizoctonia</taxon>
        <taxon>Rhizoctonia solani AG-1</taxon>
    </lineage>
</organism>
<reference evidence="8 9" key="1">
    <citation type="journal article" date="2013" name="J. Biotechnol.">
        <title>Establishment and interpretation of the genome sequence of the phytopathogenic fungus Rhizoctonia solani AG1-IB isolate 7/3/14.</title>
        <authorList>
            <person name="Wibberg D.W."/>
            <person name="Jelonek L.J."/>
            <person name="Rupp O.R."/>
            <person name="Hennig M.H."/>
            <person name="Eikmeyer F.E."/>
            <person name="Goesmann A.G."/>
            <person name="Hartmann A.H."/>
            <person name="Borriss R.B."/>
            <person name="Grosch R.G."/>
            <person name="Puehler A.P."/>
            <person name="Schlueter A.S."/>
        </authorList>
    </citation>
    <scope>NUCLEOTIDE SEQUENCE [LARGE SCALE GENOMIC DNA]</scope>
    <source>
        <strain evidence="9">AG1-IB / isolate 7/3/14</strain>
    </source>
</reference>
<dbReference type="InterPro" id="IPR019775">
    <property type="entry name" value="WD40_repeat_CS"/>
</dbReference>
<dbReference type="SUPFAM" id="SSF50978">
    <property type="entry name" value="WD40 repeat-like"/>
    <property type="match status" value="3"/>
</dbReference>
<dbReference type="Gene3D" id="3.40.50.300">
    <property type="entry name" value="P-loop containing nucleotide triphosphate hydrolases"/>
    <property type="match status" value="1"/>
</dbReference>
<feature type="domain" description="NACHT" evidence="7">
    <location>
        <begin position="277"/>
        <end position="422"/>
    </location>
</feature>
<dbReference type="PRINTS" id="PR00320">
    <property type="entry name" value="GPROTEINBRPT"/>
</dbReference>
<dbReference type="Pfam" id="PF24883">
    <property type="entry name" value="NPHP3_N"/>
    <property type="match status" value="1"/>
</dbReference>
<dbReference type="HOGENOM" id="CLU_000288_6_3_1"/>
<keyword evidence="3" id="KW-0677">Repeat</keyword>
<dbReference type="PANTHER" id="PTHR19848">
    <property type="entry name" value="WD40 REPEAT PROTEIN"/>
    <property type="match status" value="1"/>
</dbReference>
<feature type="repeat" description="WD" evidence="5">
    <location>
        <begin position="986"/>
        <end position="1027"/>
    </location>
</feature>
<feature type="repeat" description="WD" evidence="5">
    <location>
        <begin position="1377"/>
        <end position="1412"/>
    </location>
</feature>
<feature type="repeat" description="WD" evidence="5">
    <location>
        <begin position="1334"/>
        <end position="1375"/>
    </location>
</feature>
<dbReference type="PANTHER" id="PTHR19848:SF0">
    <property type="entry name" value="NOTCHLESS PROTEIN HOMOLOG 1"/>
    <property type="match status" value="1"/>
</dbReference>
<feature type="repeat" description="WD" evidence="5">
    <location>
        <begin position="1160"/>
        <end position="1201"/>
    </location>
</feature>
<evidence type="ECO:0000313" key="8">
    <source>
        <dbReference type="EMBL" id="CCO35584.1"/>
    </source>
</evidence>
<evidence type="ECO:0000256" key="2">
    <source>
        <dbReference type="ARBA" id="ARBA00022574"/>
    </source>
</evidence>
<dbReference type="EMBL" id="CAOJ01014787">
    <property type="protein sequence ID" value="CCO35584.1"/>
    <property type="molecule type" value="Genomic_DNA"/>
</dbReference>
<keyword evidence="4" id="KW-0539">Nucleus</keyword>
<dbReference type="InterPro" id="IPR020472">
    <property type="entry name" value="WD40_PAC1"/>
</dbReference>
<dbReference type="Gene3D" id="2.130.10.10">
    <property type="entry name" value="YVTN repeat-like/Quinoprotein amine dehydrogenase"/>
    <property type="match status" value="5"/>
</dbReference>
<dbReference type="PROSITE" id="PS50082">
    <property type="entry name" value="WD_REPEATS_2"/>
    <property type="match status" value="10"/>
</dbReference>
<dbReference type="InterPro" id="IPR015943">
    <property type="entry name" value="WD40/YVTN_repeat-like_dom_sf"/>
</dbReference>
<dbReference type="Proteomes" id="UP000012065">
    <property type="component" value="Unassembled WGS sequence"/>
</dbReference>
<protein>
    <submittedName>
        <fullName evidence="8">Vegetative incompatibility protein HET-E-1</fullName>
    </submittedName>
</protein>
<dbReference type="InterPro" id="IPR001680">
    <property type="entry name" value="WD40_rpt"/>
</dbReference>
<feature type="region of interest" description="Disordered" evidence="6">
    <location>
        <begin position="21"/>
        <end position="42"/>
    </location>
</feature>
<sequence>MSFLMSLQDSLARSKRKWKKRLRIGSETASHPPSALDLRPDSVPLTGPVEAVSSASESIHNLTQIAKPNPEVGPTSTTKEASSAWTAVSAFLDTLEVGTEAFPPAKPVVSGLKLLVSALSGVCQEREEYDYLAIKLNQVLRDLNEHMKEPIGLKMTDSVRSIYNDIQQEIEIVTKMQKTTTGRRLVDAREDSDAILDCYRRVDAHFRRLTLNCTMYTLEAVKEQALEARLKGMSPSMSAVFDSAEAIDVQRRSCAEGTRGAQIDLLLKWANTPDAGKTCWMNGMAGTGKTTIAYTVCAELKKACRLGASFFCSRTIQECRQVKHIIPSIAYQLARFSLPFRCALDMALEADCDAHTRALSDQYHKLILEPLTKVQKSLPPDIIVVIDALDECENENSVGQILSLLLSTTNALPIRFLMSSRPEPEIAQKITGRLDGQDDARLVLHNLDSSEVKKDIETYMRAELQDVPLTDAQWPGLLESCGLLFIFASTACRFIRRGHETETLEEAVATVCSSATVPARHGNSIDALYLTILKTAFGRPDMSDDNINKVKNILEMVICAIEPMTPDAIAGLLNLKSGKQVSALIQPLRSVLNIPKATGAVTTLHASFPDFMLSPERSSEYCCFWRTRHTLMAKACLQMVAAAEPRVNICALPSSHLLDDDVEDLDKRVSESISPGLMYACRYWIAHLRLGETGTEMLEHVWDFFSSRLLLWMEVMNLGKYMRYGTRVVQDAEKWCAEHKAPEDLIALAHDASQFVSVFANHAVSQSTPHIYVSMLPFWPRSRPVSAAYMPRTSGVVRPTGTAIDRRQLALIATWKVSTGRVESMSLTADGGRLVAPSEKSIEVYDTTTGESVLSLTDERATGVSHVAVSPDGTSVVFSRDYGTAYLWDMKNGVTVTQLLPDHILGVQCIVFSCDGSRVACGLRNGDVYICGLQQNASSVVRPAGHTDYVRSVVFSPNGLHLASGSHNKTVRVWNLRTGQPEGSPFEGHTSFVLSVSYSDDGSRLASASSDTTIRVWDPQTGQTVLGPLTAHSGWVSSVSFSPGGAFLASGSYDGTIRVYDAYTGHTLLGPLHGHTSAVNRVMYSRDATRLYSCSHDGTVRTWNVQDRGTSDALSTALGASTAICSVRYSHSGRHVVSGSGDGTVHVWDVQTGELVRGPLRGHEKEVRSVDYSPDDQSIASGSYDSTLRLWDATTGNDIHGPMRGHSSSVSCVRFSADGSALVSGSLDRTVRMWDVRTGQQTKQLFKGHTGILSVGMSSDGRRVVCASLDGRIRVVDGHTGDTLIGPIEAHANWVCSVEMWADGMRFVSGSDGRSARIWDGLTGKQAAVCGDDDWSHSGEVLSVCISPNALHVASGSQDGTVCVWDGQNGKRVFGPLMGHTKRVNGVQFSPDGSHVVSCSSDGTIRFWDVSSIGAGVQEQGVTRAATTEEAENNSSGSAALHLRPFDDDGWMVGFHGRRLLWVPSDLSQYLEHPPTSLCIGDPTYFHLETEGWKAGDEWVDCYRM</sequence>
<feature type="repeat" description="WD" evidence="5">
    <location>
        <begin position="1203"/>
        <end position="1244"/>
    </location>
</feature>
<comment type="caution">
    <text evidence="8">The sequence shown here is derived from an EMBL/GenBank/DDBJ whole genome shotgun (WGS) entry which is preliminary data.</text>
</comment>
<evidence type="ECO:0000256" key="3">
    <source>
        <dbReference type="ARBA" id="ARBA00022737"/>
    </source>
</evidence>
<comment type="subcellular location">
    <subcellularLocation>
        <location evidence="1">Nucleus</location>
        <location evidence="1">Nucleolus</location>
    </subcellularLocation>
</comment>
<dbReference type="InterPro" id="IPR056884">
    <property type="entry name" value="NPHP3-like_N"/>
</dbReference>
<feature type="repeat" description="WD" evidence="5">
    <location>
        <begin position="1117"/>
        <end position="1158"/>
    </location>
</feature>
<evidence type="ECO:0000259" key="7">
    <source>
        <dbReference type="PROSITE" id="PS50837"/>
    </source>
</evidence>
<feature type="repeat" description="WD" evidence="5">
    <location>
        <begin position="1288"/>
        <end position="1329"/>
    </location>
</feature>
<dbReference type="CDD" id="cd00200">
    <property type="entry name" value="WD40"/>
    <property type="match status" value="2"/>
</dbReference>
<gene>
    <name evidence="8" type="ORF">BN14_09702</name>
</gene>
<evidence type="ECO:0000256" key="5">
    <source>
        <dbReference type="PROSITE-ProRule" id="PRU00221"/>
    </source>
</evidence>
<name>M5C8D0_THACB</name>
<dbReference type="InterPro" id="IPR036322">
    <property type="entry name" value="WD40_repeat_dom_sf"/>
</dbReference>
<evidence type="ECO:0000256" key="1">
    <source>
        <dbReference type="ARBA" id="ARBA00004604"/>
    </source>
</evidence>
<feature type="repeat" description="WD" evidence="5">
    <location>
        <begin position="1029"/>
        <end position="1070"/>
    </location>
</feature>
<dbReference type="InterPro" id="IPR007111">
    <property type="entry name" value="NACHT_NTPase"/>
</dbReference>
<evidence type="ECO:0000256" key="4">
    <source>
        <dbReference type="ARBA" id="ARBA00023242"/>
    </source>
</evidence>
<proteinExistence type="predicted"/>
<feature type="repeat" description="WD" evidence="5">
    <location>
        <begin position="943"/>
        <end position="984"/>
    </location>
</feature>